<dbReference type="Pfam" id="PF12833">
    <property type="entry name" value="HTH_18"/>
    <property type="match status" value="1"/>
</dbReference>
<evidence type="ECO:0000256" key="2">
    <source>
        <dbReference type="ARBA" id="ARBA00018672"/>
    </source>
</evidence>
<dbReference type="PANTHER" id="PTHR42713:SF3">
    <property type="entry name" value="TRANSCRIPTIONAL REGULATORY PROTEIN HPTR"/>
    <property type="match status" value="1"/>
</dbReference>
<evidence type="ECO:0000256" key="1">
    <source>
        <dbReference type="ARBA" id="ARBA00004496"/>
    </source>
</evidence>
<evidence type="ECO:0000256" key="7">
    <source>
        <dbReference type="ARBA" id="ARBA00023125"/>
    </source>
</evidence>
<evidence type="ECO:0000259" key="12">
    <source>
        <dbReference type="PROSITE" id="PS50110"/>
    </source>
</evidence>
<evidence type="ECO:0000256" key="6">
    <source>
        <dbReference type="ARBA" id="ARBA00023015"/>
    </source>
</evidence>
<dbReference type="GO" id="GO:0000160">
    <property type="term" value="P:phosphorelay signal transduction system"/>
    <property type="evidence" value="ECO:0007669"/>
    <property type="project" value="UniProtKB-KW"/>
</dbReference>
<evidence type="ECO:0000256" key="4">
    <source>
        <dbReference type="ARBA" id="ARBA00022553"/>
    </source>
</evidence>
<keyword evidence="5" id="KW-0902">Two-component regulatory system</keyword>
<dbReference type="EMBL" id="CP058649">
    <property type="protein sequence ID" value="QUI20969.1"/>
    <property type="molecule type" value="Genomic_DNA"/>
</dbReference>
<feature type="domain" description="HTH araC/xylS-type" evidence="11">
    <location>
        <begin position="403"/>
        <end position="501"/>
    </location>
</feature>
<evidence type="ECO:0000256" key="9">
    <source>
        <dbReference type="ARBA" id="ARBA00024867"/>
    </source>
</evidence>
<accession>A0A8J8SF73</accession>
<dbReference type="Gene3D" id="3.40.50.2300">
    <property type="match status" value="1"/>
</dbReference>
<dbReference type="InterPro" id="IPR009057">
    <property type="entry name" value="Homeodomain-like_sf"/>
</dbReference>
<dbReference type="InterPro" id="IPR018060">
    <property type="entry name" value="HTH_AraC"/>
</dbReference>
<proteinExistence type="predicted"/>
<evidence type="ECO:0000256" key="3">
    <source>
        <dbReference type="ARBA" id="ARBA00022490"/>
    </source>
</evidence>
<sequence>MLQLLIADDNSVIRKGIINLLNQYDMVFDAIYECANGKEALALLDQHAIDLVITDIQMPVMDGIDLIQEAHKKHPQAKFIVLTMYEDFNYAKDSMNYGAIAYLVKPIGGPVFYDTIHGVLSAIKQEKAIQKQHKEDALKLLFLSHQHNKKVMQKKLKAMDFKFYRKTFYIGVLIEVGMDRKDYTHEKDYAEVECCIHDLCESKEVDVFYFILNHEVVLFSSTHEGLLHICHRLSTSPDYFMSISQMCSKSIEMYTYYCQAREGLKYRYLFGTEGYVDSHDIRHLKSDGRVPLKRIGQLEQLIGTPNIHEIDEIIGDILLRETIIQHRIEYLEAVIQAVYAVLQKVAIQLPQSSDQDTRQLEKLESLYNFKDVKHYIKCLRAYISRVNQSLIMLKQLYKDKEIDAAIHFIQENYHKDITLAVVSNYVSLSYSYFSHAFKDMTGISFSEYLREVRVNRSVDYLGDTALKIGEIAVKVGFTTPKNYTRSFKAVMGISPVQYRQKLLMTKRVNQIDSIERVIQ</sequence>
<organism evidence="13 14">
    <name type="scientific">Vallitalea pronyensis</name>
    <dbReference type="NCBI Taxonomy" id="1348613"/>
    <lineage>
        <taxon>Bacteria</taxon>
        <taxon>Bacillati</taxon>
        <taxon>Bacillota</taxon>
        <taxon>Clostridia</taxon>
        <taxon>Lachnospirales</taxon>
        <taxon>Vallitaleaceae</taxon>
        <taxon>Vallitalea</taxon>
    </lineage>
</organism>
<dbReference type="GO" id="GO:0003700">
    <property type="term" value="F:DNA-binding transcription factor activity"/>
    <property type="evidence" value="ECO:0007669"/>
    <property type="project" value="InterPro"/>
</dbReference>
<dbReference type="PROSITE" id="PS50110">
    <property type="entry name" value="RESPONSE_REGULATORY"/>
    <property type="match status" value="1"/>
</dbReference>
<keyword evidence="4 10" id="KW-0597">Phosphoprotein</keyword>
<dbReference type="SMART" id="SM00342">
    <property type="entry name" value="HTH_ARAC"/>
    <property type="match status" value="1"/>
</dbReference>
<feature type="modified residue" description="4-aspartylphosphate" evidence="10">
    <location>
        <position position="55"/>
    </location>
</feature>
<dbReference type="InterPro" id="IPR001789">
    <property type="entry name" value="Sig_transdc_resp-reg_receiver"/>
</dbReference>
<dbReference type="GO" id="GO:0005737">
    <property type="term" value="C:cytoplasm"/>
    <property type="evidence" value="ECO:0007669"/>
    <property type="project" value="UniProtKB-SubCell"/>
</dbReference>
<keyword evidence="14" id="KW-1185">Reference proteome</keyword>
<dbReference type="AlphaFoldDB" id="A0A8J8SF73"/>
<protein>
    <recommendedName>
        <fullName evidence="2">Stage 0 sporulation protein A homolog</fullName>
    </recommendedName>
</protein>
<dbReference type="SMART" id="SM00448">
    <property type="entry name" value="REC"/>
    <property type="match status" value="1"/>
</dbReference>
<dbReference type="SUPFAM" id="SSF52172">
    <property type="entry name" value="CheY-like"/>
    <property type="match status" value="1"/>
</dbReference>
<keyword evidence="6" id="KW-0805">Transcription regulation</keyword>
<dbReference type="PROSITE" id="PS01124">
    <property type="entry name" value="HTH_ARAC_FAMILY_2"/>
    <property type="match status" value="1"/>
</dbReference>
<evidence type="ECO:0000259" key="11">
    <source>
        <dbReference type="PROSITE" id="PS01124"/>
    </source>
</evidence>
<keyword evidence="3" id="KW-0963">Cytoplasm</keyword>
<dbReference type="Pfam" id="PF00072">
    <property type="entry name" value="Response_reg"/>
    <property type="match status" value="1"/>
</dbReference>
<dbReference type="PANTHER" id="PTHR42713">
    <property type="entry name" value="HISTIDINE KINASE-RELATED"/>
    <property type="match status" value="1"/>
</dbReference>
<dbReference type="KEGG" id="vpy:HZI73_01060"/>
<comment type="subcellular location">
    <subcellularLocation>
        <location evidence="1">Cytoplasm</location>
    </subcellularLocation>
</comment>
<evidence type="ECO:0000256" key="5">
    <source>
        <dbReference type="ARBA" id="ARBA00023012"/>
    </source>
</evidence>
<keyword evidence="7" id="KW-0238">DNA-binding</keyword>
<dbReference type="Gene3D" id="1.10.10.60">
    <property type="entry name" value="Homeodomain-like"/>
    <property type="match status" value="2"/>
</dbReference>
<dbReference type="InterPro" id="IPR051552">
    <property type="entry name" value="HptR"/>
</dbReference>
<dbReference type="SUPFAM" id="SSF46689">
    <property type="entry name" value="Homeodomain-like"/>
    <property type="match status" value="2"/>
</dbReference>
<reference evidence="13" key="1">
    <citation type="submission" date="2020-07" db="EMBL/GenBank/DDBJ databases">
        <title>Vallitalea pronyensis genome.</title>
        <authorList>
            <person name="Postec A."/>
        </authorList>
    </citation>
    <scope>NUCLEOTIDE SEQUENCE</scope>
    <source>
        <strain evidence="13">FatNI3</strain>
    </source>
</reference>
<evidence type="ECO:0000256" key="8">
    <source>
        <dbReference type="ARBA" id="ARBA00023163"/>
    </source>
</evidence>
<gene>
    <name evidence="13" type="ORF">HZI73_01060</name>
</gene>
<dbReference type="RefSeq" id="WP_212696428.1">
    <property type="nucleotide sequence ID" value="NZ_CP058649.1"/>
</dbReference>
<name>A0A8J8SF73_9FIRM</name>
<dbReference type="InterPro" id="IPR018062">
    <property type="entry name" value="HTH_AraC-typ_CS"/>
</dbReference>
<evidence type="ECO:0000256" key="10">
    <source>
        <dbReference type="PROSITE-ProRule" id="PRU00169"/>
    </source>
</evidence>
<dbReference type="Proteomes" id="UP000683246">
    <property type="component" value="Chromosome"/>
</dbReference>
<evidence type="ECO:0000313" key="14">
    <source>
        <dbReference type="Proteomes" id="UP000683246"/>
    </source>
</evidence>
<dbReference type="CDD" id="cd17536">
    <property type="entry name" value="REC_YesN-like"/>
    <property type="match status" value="1"/>
</dbReference>
<dbReference type="InterPro" id="IPR011006">
    <property type="entry name" value="CheY-like_superfamily"/>
</dbReference>
<dbReference type="GO" id="GO:0043565">
    <property type="term" value="F:sequence-specific DNA binding"/>
    <property type="evidence" value="ECO:0007669"/>
    <property type="project" value="InterPro"/>
</dbReference>
<evidence type="ECO:0000313" key="13">
    <source>
        <dbReference type="EMBL" id="QUI20969.1"/>
    </source>
</evidence>
<dbReference type="PROSITE" id="PS00041">
    <property type="entry name" value="HTH_ARAC_FAMILY_1"/>
    <property type="match status" value="1"/>
</dbReference>
<feature type="domain" description="Response regulatory" evidence="12">
    <location>
        <begin position="3"/>
        <end position="120"/>
    </location>
</feature>
<keyword evidence="8" id="KW-0804">Transcription</keyword>
<comment type="function">
    <text evidence="9">May play the central regulatory role in sporulation. It may be an element of the effector pathway responsible for the activation of sporulation genes in response to nutritional stress. Spo0A may act in concert with spo0H (a sigma factor) to control the expression of some genes that are critical to the sporulation process.</text>
</comment>